<dbReference type="InterPro" id="IPR000683">
    <property type="entry name" value="Gfo/Idh/MocA-like_OxRdtase_N"/>
</dbReference>
<dbReference type="PANTHER" id="PTHR43708">
    <property type="entry name" value="CONSERVED EXPRESSED OXIDOREDUCTASE (EUROFUNG)"/>
    <property type="match status" value="1"/>
</dbReference>
<organism evidence="5 6">
    <name type="scientific">Sinorhizobium numidicum</name>
    <dbReference type="NCBI Taxonomy" id="680248"/>
    <lineage>
        <taxon>Bacteria</taxon>
        <taxon>Pseudomonadati</taxon>
        <taxon>Pseudomonadota</taxon>
        <taxon>Alphaproteobacteria</taxon>
        <taxon>Hyphomicrobiales</taxon>
        <taxon>Rhizobiaceae</taxon>
        <taxon>Sinorhizobium/Ensifer group</taxon>
        <taxon>Sinorhizobium</taxon>
    </lineage>
</organism>
<dbReference type="Gene3D" id="3.40.50.720">
    <property type="entry name" value="NAD(P)-binding Rossmann-like Domain"/>
    <property type="match status" value="1"/>
</dbReference>
<dbReference type="PANTHER" id="PTHR43708:SF5">
    <property type="entry name" value="CONSERVED EXPRESSED OXIDOREDUCTASE (EUROFUNG)-RELATED"/>
    <property type="match status" value="1"/>
</dbReference>
<evidence type="ECO:0000313" key="6">
    <source>
        <dbReference type="Proteomes" id="UP001235547"/>
    </source>
</evidence>
<dbReference type="Gene3D" id="3.30.360.10">
    <property type="entry name" value="Dihydrodipicolinate Reductase, domain 2"/>
    <property type="match status" value="1"/>
</dbReference>
<evidence type="ECO:0000256" key="1">
    <source>
        <dbReference type="ARBA" id="ARBA00010928"/>
    </source>
</evidence>
<protein>
    <submittedName>
        <fullName evidence="5">Gfo/Idh/MocA family oxidoreductase</fullName>
    </submittedName>
</protein>
<dbReference type="SUPFAM" id="SSF55347">
    <property type="entry name" value="Glyceraldehyde-3-phosphate dehydrogenase-like, C-terminal domain"/>
    <property type="match status" value="1"/>
</dbReference>
<evidence type="ECO:0000256" key="2">
    <source>
        <dbReference type="ARBA" id="ARBA00023002"/>
    </source>
</evidence>
<keyword evidence="2" id="KW-0560">Oxidoreductase</keyword>
<gene>
    <name evidence="5" type="ORF">PYH38_000642</name>
</gene>
<dbReference type="Proteomes" id="UP001235547">
    <property type="component" value="Chromosome 2"/>
</dbReference>
<feature type="domain" description="Gfo/Idh/MocA-like oxidoreductase N-terminal" evidence="3">
    <location>
        <begin position="171"/>
        <end position="288"/>
    </location>
</feature>
<keyword evidence="6" id="KW-1185">Reference proteome</keyword>
<evidence type="ECO:0000313" key="5">
    <source>
        <dbReference type="EMBL" id="WEX81249.1"/>
    </source>
</evidence>
<feature type="domain" description="GFO/IDH/MocA-like oxidoreductase" evidence="4">
    <location>
        <begin position="300"/>
        <end position="416"/>
    </location>
</feature>
<evidence type="ECO:0000259" key="3">
    <source>
        <dbReference type="Pfam" id="PF01408"/>
    </source>
</evidence>
<evidence type="ECO:0000259" key="4">
    <source>
        <dbReference type="Pfam" id="PF22725"/>
    </source>
</evidence>
<dbReference type="EMBL" id="CP120370">
    <property type="protein sequence ID" value="WEX81249.1"/>
    <property type="molecule type" value="Genomic_DNA"/>
</dbReference>
<dbReference type="Pfam" id="PF01408">
    <property type="entry name" value="GFO_IDH_MocA"/>
    <property type="match status" value="1"/>
</dbReference>
<proteinExistence type="inferred from homology"/>
<dbReference type="SUPFAM" id="SSF51735">
    <property type="entry name" value="NAD(P)-binding Rossmann-fold domains"/>
    <property type="match status" value="1"/>
</dbReference>
<dbReference type="RefSeq" id="WP_280731990.1">
    <property type="nucleotide sequence ID" value="NZ_CP120367.1"/>
</dbReference>
<dbReference type="InterPro" id="IPR036291">
    <property type="entry name" value="NAD(P)-bd_dom_sf"/>
</dbReference>
<dbReference type="InterPro" id="IPR055170">
    <property type="entry name" value="GFO_IDH_MocA-like_dom"/>
</dbReference>
<comment type="similarity">
    <text evidence="1">Belongs to the Gfo/Idh/MocA family.</text>
</comment>
<reference evidence="5 6" key="1">
    <citation type="submission" date="2023-03" db="EMBL/GenBank/DDBJ databases">
        <authorList>
            <person name="Kaur S."/>
            <person name="Espinosa-Saiz D."/>
            <person name="Velazquez E."/>
            <person name="Menendez E."/>
            <person name="diCenzo G.C."/>
        </authorList>
    </citation>
    <scope>NUCLEOTIDE SEQUENCE [LARGE SCALE GENOMIC DNA]</scope>
    <source>
        <strain evidence="5 6">LMG 27395</strain>
    </source>
</reference>
<accession>A0ABY8CRL0</accession>
<sequence>MAIASNKPHKSNRSFVTICFPPIFDMTTFQDARRAPGAGQRPRLAHVPSAMASSFSTDCKPPAVSGNRRAAARHQTSNQIASVWVIFSSADLPRHVYFHKVVRLILPESLAAPNGPGSAKILEPVAMAKSDKELPDLSARDSYALVARDATPVEGPVLDYAPPMPSDKSLGIGLIGAGGISFAHLDAYRTYGLNVVAICDRHLDRAERRRDQFFPNALATDKIDDLIRNSHISVLDITLHPEDRLPLIRRAIMAGQHVLSQKPFVRDLDVGRELVELADRNGVLLAVNQNGRWAPHLCYIREAVSAGLIGEVTAVHVSIQWDHSWIAGTPFEKIDQIVLDDFAIHWFDFLASIIGDTAETVYATGSRAHGQKVASQLLAQALVAYPGGQASLVFDGMTRFGAQDSTVVVGTLGTLRSTGPDLGHQTVSLHTADGVARPELAGQWFNDGFAGAMGALLVAIESGNPPNNSARGNLVSLRLCEAAIESARIAAPVNVRPAEYS</sequence>
<dbReference type="InterPro" id="IPR051317">
    <property type="entry name" value="Gfo/Idh/MocA_oxidoreduct"/>
</dbReference>
<name>A0ABY8CRL0_9HYPH</name>
<dbReference type="Pfam" id="PF22725">
    <property type="entry name" value="GFO_IDH_MocA_C3"/>
    <property type="match status" value="1"/>
</dbReference>